<dbReference type="Gene3D" id="3.10.180.10">
    <property type="entry name" value="2,3-Dihydroxybiphenyl 1,2-Dioxygenase, domain 1"/>
    <property type="match status" value="1"/>
</dbReference>
<name>I4YPH0_9HYPH</name>
<dbReference type="AlphaFoldDB" id="I4YPH0"/>
<accession>I4YPH0</accession>
<dbReference type="InterPro" id="IPR037478">
    <property type="entry name" value="YwkD-like_dom"/>
</dbReference>
<dbReference type="InterPro" id="IPR050383">
    <property type="entry name" value="GlyoxalaseI/FosfomycinResist"/>
</dbReference>
<evidence type="ECO:0000313" key="3">
    <source>
        <dbReference type="Proteomes" id="UP000003947"/>
    </source>
</evidence>
<evidence type="ECO:0000259" key="1">
    <source>
        <dbReference type="PROSITE" id="PS51819"/>
    </source>
</evidence>
<dbReference type="InterPro" id="IPR004360">
    <property type="entry name" value="Glyas_Fos-R_dOase_dom"/>
</dbReference>
<dbReference type="Pfam" id="PF00903">
    <property type="entry name" value="Glyoxalase"/>
    <property type="match status" value="1"/>
</dbReference>
<gene>
    <name evidence="2" type="ORF">MicloDRAFT_00065910</name>
</gene>
<dbReference type="InterPro" id="IPR037523">
    <property type="entry name" value="VOC_core"/>
</dbReference>
<dbReference type="PROSITE" id="PS51819">
    <property type="entry name" value="VOC"/>
    <property type="match status" value="1"/>
</dbReference>
<dbReference type="STRING" id="864069.MicloDRAFT_00065910"/>
<evidence type="ECO:0000313" key="2">
    <source>
        <dbReference type="EMBL" id="EIM25862.1"/>
    </source>
</evidence>
<dbReference type="GO" id="GO:0016829">
    <property type="term" value="F:lyase activity"/>
    <property type="evidence" value="ECO:0007669"/>
    <property type="project" value="UniProtKB-KW"/>
</dbReference>
<dbReference type="SUPFAM" id="SSF54593">
    <property type="entry name" value="Glyoxalase/Bleomycin resistance protein/Dihydroxybiphenyl dioxygenase"/>
    <property type="match status" value="1"/>
</dbReference>
<dbReference type="EMBL" id="JH660647">
    <property type="protein sequence ID" value="EIM25862.1"/>
    <property type="molecule type" value="Genomic_DNA"/>
</dbReference>
<keyword evidence="3" id="KW-1185">Reference proteome</keyword>
<keyword evidence="2" id="KW-0456">Lyase</keyword>
<dbReference type="eggNOG" id="COG0346">
    <property type="taxonomic scope" value="Bacteria"/>
</dbReference>
<dbReference type="OrthoDB" id="4725692at2"/>
<proteinExistence type="predicted"/>
<dbReference type="NCBIfam" id="NF008551">
    <property type="entry name" value="PRK11478.1"/>
    <property type="match status" value="1"/>
</dbReference>
<dbReference type="CDD" id="cd08352">
    <property type="entry name" value="VOC_Bs_YwkD_like"/>
    <property type="match status" value="1"/>
</dbReference>
<dbReference type="Proteomes" id="UP000003947">
    <property type="component" value="Unassembled WGS sequence"/>
</dbReference>
<dbReference type="InterPro" id="IPR029068">
    <property type="entry name" value="Glyas_Bleomycin-R_OHBP_Dase"/>
</dbReference>
<dbReference type="HOGENOM" id="CLU_046006_2_4_5"/>
<sequence>MLNAIHHVAIICSDYGRSKEFYSEILGLPIIREVWRAERRSWKCDLLIGSAQIELFSFPTPPPRPSHPEARGLRHLAFRVETLEPIIERLEAFGIAVEPIRIDEHTQQRFTFFTDPDGLPLELYEDKKDGSGID</sequence>
<dbReference type="PATRIC" id="fig|864069.3.peg.7048"/>
<protein>
    <submittedName>
        <fullName evidence="2">Lactoylglutathione lyase-like lyase</fullName>
    </submittedName>
</protein>
<organism evidence="2 3">
    <name type="scientific">Microvirga lotononidis</name>
    <dbReference type="NCBI Taxonomy" id="864069"/>
    <lineage>
        <taxon>Bacteria</taxon>
        <taxon>Pseudomonadati</taxon>
        <taxon>Pseudomonadota</taxon>
        <taxon>Alphaproteobacteria</taxon>
        <taxon>Hyphomicrobiales</taxon>
        <taxon>Methylobacteriaceae</taxon>
        <taxon>Microvirga</taxon>
    </lineage>
</organism>
<dbReference type="PANTHER" id="PTHR21366">
    <property type="entry name" value="GLYOXALASE FAMILY PROTEIN"/>
    <property type="match status" value="1"/>
</dbReference>
<reference evidence="2 3" key="1">
    <citation type="submission" date="2012-02" db="EMBL/GenBank/DDBJ databases">
        <title>Improved High-Quality Draft sequence of Microvirga sp. WSM3557.</title>
        <authorList>
            <consortium name="US DOE Joint Genome Institute"/>
            <person name="Lucas S."/>
            <person name="Han J."/>
            <person name="Lapidus A."/>
            <person name="Cheng J.-F."/>
            <person name="Goodwin L."/>
            <person name="Pitluck S."/>
            <person name="Peters L."/>
            <person name="Zhang X."/>
            <person name="Detter J.C."/>
            <person name="Han C."/>
            <person name="Tapia R."/>
            <person name="Land M."/>
            <person name="Hauser L."/>
            <person name="Kyrpides N."/>
            <person name="Ivanova N."/>
            <person name="Pagani I."/>
            <person name="Brau L."/>
            <person name="Yates R."/>
            <person name="O'Hara G."/>
            <person name="Rui T."/>
            <person name="Howieson J."/>
            <person name="Reeve W."/>
            <person name="Woyke T."/>
        </authorList>
    </citation>
    <scope>NUCLEOTIDE SEQUENCE [LARGE SCALE GENOMIC DNA]</scope>
    <source>
        <strain evidence="2 3">WSM3557</strain>
    </source>
</reference>
<feature type="domain" description="VOC" evidence="1">
    <location>
        <begin position="4"/>
        <end position="126"/>
    </location>
</feature>
<dbReference type="PANTHER" id="PTHR21366:SF31">
    <property type="entry name" value="METALLOTHIOL TRANSFERASE FOSB"/>
    <property type="match status" value="1"/>
</dbReference>
<dbReference type="RefSeq" id="WP_009494622.1">
    <property type="nucleotide sequence ID" value="NZ_CP141048.1"/>
</dbReference>